<dbReference type="InterPro" id="IPR021647">
    <property type="entry name" value="CusF_Ec"/>
</dbReference>
<dbReference type="EMBL" id="PDLK01000002">
    <property type="protein sequence ID" value="PHH04206.1"/>
    <property type="molecule type" value="Genomic_DNA"/>
</dbReference>
<reference evidence="3" key="1">
    <citation type="submission" date="2017-09" db="EMBL/GenBank/DDBJ databases">
        <title>FDA dAtabase for Regulatory Grade micrObial Sequences (FDA-ARGOS): Supporting development and validation of Infectious Disease Dx tests.</title>
        <authorList>
            <person name="Minogue T."/>
            <person name="Wolcott M."/>
            <person name="Wasieloski L."/>
            <person name="Aguilar W."/>
            <person name="Moore D."/>
            <person name="Tallon L."/>
            <person name="Sadzewicz L."/>
            <person name="Ott S."/>
            <person name="Zhao X."/>
            <person name="Nagaraj S."/>
            <person name="Vavikolanu K."/>
            <person name="Aluvathingal J."/>
            <person name="Nadendla S."/>
            <person name="Sichtig H."/>
        </authorList>
    </citation>
    <scope>NUCLEOTIDE SEQUENCE [LARGE SCALE GENOMIC DNA]</scope>
    <source>
        <strain evidence="3">FDAARGOS_404</strain>
    </source>
</reference>
<evidence type="ECO:0000313" key="3">
    <source>
        <dbReference type="Proteomes" id="UP000222768"/>
    </source>
</evidence>
<dbReference type="AlphaFoldDB" id="A0A855EYN3"/>
<organism evidence="2 3">
    <name type="scientific">Leclercia adecarboxylata</name>
    <dbReference type="NCBI Taxonomy" id="83655"/>
    <lineage>
        <taxon>Bacteria</taxon>
        <taxon>Pseudomonadati</taxon>
        <taxon>Pseudomonadota</taxon>
        <taxon>Gammaproteobacteria</taxon>
        <taxon>Enterobacterales</taxon>
        <taxon>Enterobacteriaceae</taxon>
        <taxon>Leclercia</taxon>
    </lineage>
</organism>
<accession>A0A855EYN3</accession>
<sequence>MHQSMKMVFLGMLSLVMAQAAQAAQSGGSHQSMQMSHGEMKAEQQVISATGIVKDVDLHNKKITIAHDAIPAIGWPAMTMRFTFTTQDEGITALKPDNKVKFSFVQQGNISLLQNIQVTQS</sequence>
<evidence type="ECO:0000313" key="2">
    <source>
        <dbReference type="EMBL" id="PHH04206.1"/>
    </source>
</evidence>
<dbReference type="Proteomes" id="UP000222768">
    <property type="component" value="Unassembled WGS sequence"/>
</dbReference>
<evidence type="ECO:0000256" key="1">
    <source>
        <dbReference type="SAM" id="SignalP"/>
    </source>
</evidence>
<dbReference type="RefSeq" id="WP_032618105.1">
    <property type="nucleotide sequence ID" value="NZ_CP083630.1"/>
</dbReference>
<dbReference type="Gene3D" id="2.40.50.320">
    <property type="entry name" value="Copper binding periplasmic protein CusF"/>
    <property type="match status" value="1"/>
</dbReference>
<comment type="caution">
    <text evidence="2">The sequence shown here is derived from an EMBL/GenBank/DDBJ whole genome shotgun (WGS) entry which is preliminary data.</text>
</comment>
<feature type="chain" id="PRO_5033026945" evidence="1">
    <location>
        <begin position="24"/>
        <end position="121"/>
    </location>
</feature>
<dbReference type="Pfam" id="PF11604">
    <property type="entry name" value="CusF_Ec"/>
    <property type="match status" value="1"/>
</dbReference>
<protein>
    <submittedName>
        <fullName evidence="2">Copper ABC transporter substrate-binding protein</fullName>
    </submittedName>
</protein>
<dbReference type="InterPro" id="IPR042230">
    <property type="entry name" value="CusF_sf"/>
</dbReference>
<gene>
    <name evidence="2" type="ORF">CRX53_09590</name>
</gene>
<name>A0A855EYN3_9ENTR</name>
<dbReference type="NCBIfam" id="NF007348">
    <property type="entry name" value="PRK09838.1"/>
    <property type="match status" value="1"/>
</dbReference>
<keyword evidence="1" id="KW-0732">Signal</keyword>
<proteinExistence type="predicted"/>
<feature type="signal peptide" evidence="1">
    <location>
        <begin position="1"/>
        <end position="23"/>
    </location>
</feature>